<keyword evidence="8" id="KW-1185">Reference proteome</keyword>
<dbReference type="PANTHER" id="PTHR43133:SF60">
    <property type="entry name" value="RNA POLYMERASE SIGMA FACTOR SIGV"/>
    <property type="match status" value="1"/>
</dbReference>
<proteinExistence type="inferred from homology"/>
<evidence type="ECO:0000256" key="1">
    <source>
        <dbReference type="ARBA" id="ARBA00010641"/>
    </source>
</evidence>
<evidence type="ECO:0000313" key="8">
    <source>
        <dbReference type="Proteomes" id="UP001256827"/>
    </source>
</evidence>
<comment type="similarity">
    <text evidence="1">Belongs to the sigma-70 factor family. ECF subfamily.</text>
</comment>
<accession>A0ABY9TB41</accession>
<evidence type="ECO:0000256" key="3">
    <source>
        <dbReference type="ARBA" id="ARBA00023082"/>
    </source>
</evidence>
<dbReference type="InterPro" id="IPR013324">
    <property type="entry name" value="RNA_pol_sigma_r3/r4-like"/>
</dbReference>
<dbReference type="InterPro" id="IPR007627">
    <property type="entry name" value="RNA_pol_sigma70_r2"/>
</dbReference>
<feature type="domain" description="RNA polymerase sigma factor 70 region 4 type 2" evidence="6">
    <location>
        <begin position="128"/>
        <end position="178"/>
    </location>
</feature>
<dbReference type="PANTHER" id="PTHR43133">
    <property type="entry name" value="RNA POLYMERASE ECF-TYPE SIGMA FACTO"/>
    <property type="match status" value="1"/>
</dbReference>
<dbReference type="RefSeq" id="WP_310770547.1">
    <property type="nucleotide sequence ID" value="NZ_CP134050.1"/>
</dbReference>
<dbReference type="InterPro" id="IPR014284">
    <property type="entry name" value="RNA_pol_sigma-70_dom"/>
</dbReference>
<keyword evidence="2" id="KW-0805">Transcription regulation</keyword>
<name>A0ABY9TB41_BREBE</name>
<keyword evidence="4" id="KW-0804">Transcription</keyword>
<dbReference type="Proteomes" id="UP001256827">
    <property type="component" value="Chromosome"/>
</dbReference>
<feature type="domain" description="RNA polymerase sigma-70 region 2" evidence="5">
    <location>
        <begin position="25"/>
        <end position="89"/>
    </location>
</feature>
<dbReference type="SUPFAM" id="SSF88659">
    <property type="entry name" value="Sigma3 and sigma4 domains of RNA polymerase sigma factors"/>
    <property type="match status" value="1"/>
</dbReference>
<evidence type="ECO:0000256" key="4">
    <source>
        <dbReference type="ARBA" id="ARBA00023163"/>
    </source>
</evidence>
<reference evidence="7 8" key="1">
    <citation type="submission" date="2023-09" db="EMBL/GenBank/DDBJ databases">
        <title>Complete Genome and Methylome dissection of Bacillus brevis NEB573 original source of BbsI restriction endonuclease.</title>
        <authorList>
            <person name="Fomenkov A."/>
            <person name="Roberts R.D."/>
        </authorList>
    </citation>
    <scope>NUCLEOTIDE SEQUENCE [LARGE SCALE GENOMIC DNA]</scope>
    <source>
        <strain evidence="7 8">NEB573</strain>
    </source>
</reference>
<dbReference type="Pfam" id="PF04542">
    <property type="entry name" value="Sigma70_r2"/>
    <property type="match status" value="1"/>
</dbReference>
<dbReference type="InterPro" id="IPR036388">
    <property type="entry name" value="WH-like_DNA-bd_sf"/>
</dbReference>
<dbReference type="InterPro" id="IPR013249">
    <property type="entry name" value="RNA_pol_sigma70_r4_t2"/>
</dbReference>
<dbReference type="InterPro" id="IPR013325">
    <property type="entry name" value="RNA_pol_sigma_r2"/>
</dbReference>
<evidence type="ECO:0000313" key="7">
    <source>
        <dbReference type="EMBL" id="WNC16137.1"/>
    </source>
</evidence>
<evidence type="ECO:0000256" key="2">
    <source>
        <dbReference type="ARBA" id="ARBA00023015"/>
    </source>
</evidence>
<sequence>MNGLNDIEILPTTLAKSREATWKWLMQQYGENVFHLLCLTVKDRAAAEDLTQEVFIKAYRSLHTYRGEGEIKHWLFKIAMNEAKKHFRSWSFRHMWTTVDERLSSLLDRHAKDSVEEEVENRLNREDTLQMIMTLMPMYRQVLMLHYYEDFSIKEIAEILSVSQEVVRTRLHRARQQLRKIMTREEGR</sequence>
<evidence type="ECO:0000259" key="5">
    <source>
        <dbReference type="Pfam" id="PF04542"/>
    </source>
</evidence>
<gene>
    <name evidence="7" type="ORF">RGB73_07405</name>
</gene>
<keyword evidence="3" id="KW-0731">Sigma factor</keyword>
<dbReference type="CDD" id="cd06171">
    <property type="entry name" value="Sigma70_r4"/>
    <property type="match status" value="1"/>
</dbReference>
<organism evidence="7 8">
    <name type="scientific">Brevibacillus brevis</name>
    <name type="common">Bacillus brevis</name>
    <dbReference type="NCBI Taxonomy" id="1393"/>
    <lineage>
        <taxon>Bacteria</taxon>
        <taxon>Bacillati</taxon>
        <taxon>Bacillota</taxon>
        <taxon>Bacilli</taxon>
        <taxon>Bacillales</taxon>
        <taxon>Paenibacillaceae</taxon>
        <taxon>Brevibacillus</taxon>
    </lineage>
</organism>
<dbReference type="SUPFAM" id="SSF88946">
    <property type="entry name" value="Sigma2 domain of RNA polymerase sigma factors"/>
    <property type="match status" value="1"/>
</dbReference>
<dbReference type="Pfam" id="PF08281">
    <property type="entry name" value="Sigma70_r4_2"/>
    <property type="match status" value="1"/>
</dbReference>
<dbReference type="InterPro" id="IPR039425">
    <property type="entry name" value="RNA_pol_sigma-70-like"/>
</dbReference>
<evidence type="ECO:0000259" key="6">
    <source>
        <dbReference type="Pfam" id="PF08281"/>
    </source>
</evidence>
<dbReference type="EMBL" id="CP134050">
    <property type="protein sequence ID" value="WNC16137.1"/>
    <property type="molecule type" value="Genomic_DNA"/>
</dbReference>
<dbReference type="Gene3D" id="1.10.10.10">
    <property type="entry name" value="Winged helix-like DNA-binding domain superfamily/Winged helix DNA-binding domain"/>
    <property type="match status" value="1"/>
</dbReference>
<dbReference type="Gene3D" id="1.10.1740.10">
    <property type="match status" value="1"/>
</dbReference>
<dbReference type="NCBIfam" id="TIGR02937">
    <property type="entry name" value="sigma70-ECF"/>
    <property type="match status" value="1"/>
</dbReference>
<protein>
    <submittedName>
        <fullName evidence="7">Sigma-70 family RNA polymerase sigma factor</fullName>
    </submittedName>
</protein>